<accession>A0A377PIH5</accession>
<protein>
    <submittedName>
        <fullName evidence="2">DNA polymerase V subunit UmuC</fullName>
    </submittedName>
</protein>
<feature type="domain" description="DUF4113" evidence="1">
    <location>
        <begin position="26"/>
        <end position="74"/>
    </location>
</feature>
<dbReference type="InterPro" id="IPR025188">
    <property type="entry name" value="DUF4113"/>
</dbReference>
<dbReference type="RefSeq" id="WP_043492719.1">
    <property type="nucleotide sequence ID" value="NZ_CALJTU010000128.1"/>
</dbReference>
<dbReference type="Proteomes" id="UP000254821">
    <property type="component" value="Unassembled WGS sequence"/>
</dbReference>
<reference evidence="2 3" key="1">
    <citation type="submission" date="2018-06" db="EMBL/GenBank/DDBJ databases">
        <authorList>
            <consortium name="Pathogen Informatics"/>
            <person name="Doyle S."/>
        </authorList>
    </citation>
    <scope>NUCLEOTIDE SEQUENCE [LARGE SCALE GENOMIC DNA]</scope>
    <source>
        <strain evidence="2 3">NCTC8105</strain>
    </source>
</reference>
<dbReference type="EMBL" id="UGHP01000001">
    <property type="protein sequence ID" value="STQ79922.1"/>
    <property type="molecule type" value="Genomic_DNA"/>
</dbReference>
<proteinExistence type="predicted"/>
<organism evidence="2 3">
    <name type="scientific">Hafnia alvei</name>
    <dbReference type="NCBI Taxonomy" id="569"/>
    <lineage>
        <taxon>Bacteria</taxon>
        <taxon>Pseudomonadati</taxon>
        <taxon>Pseudomonadota</taxon>
        <taxon>Gammaproteobacteria</taxon>
        <taxon>Enterobacterales</taxon>
        <taxon>Hafniaceae</taxon>
        <taxon>Hafnia</taxon>
    </lineage>
</organism>
<dbReference type="Pfam" id="PF13438">
    <property type="entry name" value="DUF4113"/>
    <property type="match status" value="1"/>
</dbReference>
<gene>
    <name evidence="2" type="primary">umuC_1</name>
    <name evidence="2" type="ORF">NCTC8105_02026</name>
</gene>
<dbReference type="AlphaFoldDB" id="A0A377PIH5"/>
<sequence>MLGEFCDKGVSQLNLYDVLGPKPKSEALMKVLDEINNKGRGKILFTGQGIMKDWQMKRNMLSPAYTARFSELPIAFAN</sequence>
<evidence type="ECO:0000313" key="2">
    <source>
        <dbReference type="EMBL" id="STQ79922.1"/>
    </source>
</evidence>
<name>A0A377PIH5_HAFAL</name>
<evidence type="ECO:0000259" key="1">
    <source>
        <dbReference type="Pfam" id="PF13438"/>
    </source>
</evidence>
<evidence type="ECO:0000313" key="3">
    <source>
        <dbReference type="Proteomes" id="UP000254821"/>
    </source>
</evidence>